<dbReference type="RefSeq" id="WP_360029114.1">
    <property type="nucleotide sequence ID" value="NZ_JBEXZR010000013.1"/>
</dbReference>
<sequence>MRPLTSDVAAWRMLRIHQEGTPPLKQHRRSLGQMERVSAASTVQPRLHRVEAAAELLGVKRTVIYEQIRLGRLRTVRLGRRRLVPTEYIDEYVDLLKRESETTAS</sequence>
<protein>
    <submittedName>
        <fullName evidence="2">Helix-turn-helix domain-containing protein</fullName>
    </submittedName>
</protein>
<accession>A0ABV2W5Z6</accession>
<proteinExistence type="predicted"/>
<dbReference type="Proteomes" id="UP001550378">
    <property type="component" value="Unassembled WGS sequence"/>
</dbReference>
<name>A0ABV2W5Z6_9ACTN</name>
<dbReference type="InterPro" id="IPR010093">
    <property type="entry name" value="SinI_DNA-bd"/>
</dbReference>
<comment type="caution">
    <text evidence="2">The sequence shown here is derived from an EMBL/GenBank/DDBJ whole genome shotgun (WGS) entry which is preliminary data.</text>
</comment>
<reference evidence="2 3" key="1">
    <citation type="submission" date="2024-06" db="EMBL/GenBank/DDBJ databases">
        <title>The Natural Products Discovery Center: Release of the First 8490 Sequenced Strains for Exploring Actinobacteria Biosynthetic Diversity.</title>
        <authorList>
            <person name="Kalkreuter E."/>
            <person name="Kautsar S.A."/>
            <person name="Yang D."/>
            <person name="Bader C.D."/>
            <person name="Teijaro C.N."/>
            <person name="Fluegel L."/>
            <person name="Davis C.M."/>
            <person name="Simpson J.R."/>
            <person name="Lauterbach L."/>
            <person name="Steele A.D."/>
            <person name="Gui C."/>
            <person name="Meng S."/>
            <person name="Li G."/>
            <person name="Viehrig K."/>
            <person name="Ye F."/>
            <person name="Su P."/>
            <person name="Kiefer A.F."/>
            <person name="Nichols A."/>
            <person name="Cepeda A.J."/>
            <person name="Yan W."/>
            <person name="Fan B."/>
            <person name="Jiang Y."/>
            <person name="Adhikari A."/>
            <person name="Zheng C.-J."/>
            <person name="Schuster L."/>
            <person name="Cowan T.M."/>
            <person name="Smanski M.J."/>
            <person name="Chevrette M.G."/>
            <person name="De Carvalho L.P.S."/>
            <person name="Shen B."/>
        </authorList>
    </citation>
    <scope>NUCLEOTIDE SEQUENCE [LARGE SCALE GENOMIC DNA]</scope>
    <source>
        <strain evidence="2 3">NPDC006337</strain>
    </source>
</reference>
<gene>
    <name evidence="2" type="ORF">ABZ508_16590</name>
</gene>
<evidence type="ECO:0000259" key="1">
    <source>
        <dbReference type="Pfam" id="PF12728"/>
    </source>
</evidence>
<evidence type="ECO:0000313" key="2">
    <source>
        <dbReference type="EMBL" id="MEU0708974.1"/>
    </source>
</evidence>
<dbReference type="EMBL" id="JBEXZR010000013">
    <property type="protein sequence ID" value="MEU0708974.1"/>
    <property type="molecule type" value="Genomic_DNA"/>
</dbReference>
<dbReference type="InterPro" id="IPR041657">
    <property type="entry name" value="HTH_17"/>
</dbReference>
<organism evidence="2 3">
    <name type="scientific">Streptomyces lavendulocolor</name>
    <dbReference type="NCBI Taxonomy" id="67316"/>
    <lineage>
        <taxon>Bacteria</taxon>
        <taxon>Bacillati</taxon>
        <taxon>Actinomycetota</taxon>
        <taxon>Actinomycetes</taxon>
        <taxon>Kitasatosporales</taxon>
        <taxon>Streptomycetaceae</taxon>
        <taxon>Streptomyces</taxon>
    </lineage>
</organism>
<keyword evidence="3" id="KW-1185">Reference proteome</keyword>
<evidence type="ECO:0000313" key="3">
    <source>
        <dbReference type="Proteomes" id="UP001550378"/>
    </source>
</evidence>
<dbReference type="NCBIfam" id="TIGR01764">
    <property type="entry name" value="excise"/>
    <property type="match status" value="1"/>
</dbReference>
<feature type="domain" description="Helix-turn-helix" evidence="1">
    <location>
        <begin position="50"/>
        <end position="93"/>
    </location>
</feature>
<dbReference type="Pfam" id="PF12728">
    <property type="entry name" value="HTH_17"/>
    <property type="match status" value="1"/>
</dbReference>